<dbReference type="SUPFAM" id="SSF47661">
    <property type="entry name" value="t-snare proteins"/>
    <property type="match status" value="1"/>
</dbReference>
<dbReference type="PANTHER" id="PTHR34949:SF6">
    <property type="entry name" value="EXPRESSED PROTEIN"/>
    <property type="match status" value="1"/>
</dbReference>
<organism evidence="12 13">
    <name type="scientific">Cucumis melo var. makuwa</name>
    <name type="common">Oriental melon</name>
    <dbReference type="NCBI Taxonomy" id="1194695"/>
    <lineage>
        <taxon>Eukaryota</taxon>
        <taxon>Viridiplantae</taxon>
        <taxon>Streptophyta</taxon>
        <taxon>Embryophyta</taxon>
        <taxon>Tracheophyta</taxon>
        <taxon>Spermatophyta</taxon>
        <taxon>Magnoliopsida</taxon>
        <taxon>eudicotyledons</taxon>
        <taxon>Gunneridae</taxon>
        <taxon>Pentapetalae</taxon>
        <taxon>rosids</taxon>
        <taxon>fabids</taxon>
        <taxon>Cucurbitales</taxon>
        <taxon>Cucurbitaceae</taxon>
        <taxon>Benincaseae</taxon>
        <taxon>Cucumis</taxon>
    </lineage>
</organism>
<evidence type="ECO:0000256" key="7">
    <source>
        <dbReference type="ARBA" id="ARBA00023136"/>
    </source>
</evidence>
<reference evidence="12 13" key="1">
    <citation type="submission" date="2019-08" db="EMBL/GenBank/DDBJ databases">
        <title>Draft genome sequences of two oriental melons (Cucumis melo L. var makuwa).</title>
        <authorList>
            <person name="Kwon S.-Y."/>
        </authorList>
    </citation>
    <scope>NUCLEOTIDE SEQUENCE [LARGE SCALE GENOMIC DNA]</scope>
    <source>
        <strain evidence="13">cv. SW 3</strain>
        <tissue evidence="12">Leaf</tissue>
    </source>
</reference>
<dbReference type="Proteomes" id="UP000321393">
    <property type="component" value="Unassembled WGS sequence"/>
</dbReference>
<feature type="region of interest" description="Disordered" evidence="9">
    <location>
        <begin position="173"/>
        <end position="198"/>
    </location>
</feature>
<comment type="subcellular location">
    <subcellularLocation>
        <location evidence="8">Golgi apparatus</location>
        <location evidence="8">trans-Golgi network membrane</location>
        <topology evidence="8">Single-pass type IV membrane protein</topology>
    </subcellularLocation>
</comment>
<dbReference type="CDD" id="cd21442">
    <property type="entry name" value="SNARE_NTD_STX6-like"/>
    <property type="match status" value="1"/>
</dbReference>
<proteinExistence type="inferred from homology"/>
<keyword evidence="5 10" id="KW-1133">Transmembrane helix</keyword>
<dbReference type="GO" id="GO:0016020">
    <property type="term" value="C:membrane"/>
    <property type="evidence" value="ECO:0007669"/>
    <property type="project" value="InterPro"/>
</dbReference>
<dbReference type="InterPro" id="IPR010989">
    <property type="entry name" value="SNARE"/>
</dbReference>
<keyword evidence="6" id="KW-0333">Golgi apparatus</keyword>
<feature type="domain" description="Syntaxin 6/10/61 N-terminal" evidence="11">
    <location>
        <begin position="11"/>
        <end position="102"/>
    </location>
</feature>
<dbReference type="GO" id="GO:0048193">
    <property type="term" value="P:Golgi vesicle transport"/>
    <property type="evidence" value="ECO:0007669"/>
    <property type="project" value="InterPro"/>
</dbReference>
<evidence type="ECO:0000256" key="4">
    <source>
        <dbReference type="ARBA" id="ARBA00022927"/>
    </source>
</evidence>
<evidence type="ECO:0000256" key="3">
    <source>
        <dbReference type="ARBA" id="ARBA00022692"/>
    </source>
</evidence>
<keyword evidence="7 10" id="KW-0472">Membrane</keyword>
<dbReference type="PANTHER" id="PTHR34949">
    <property type="entry name" value="OS05G0443700 PROTEIN"/>
    <property type="match status" value="1"/>
</dbReference>
<evidence type="ECO:0000256" key="5">
    <source>
        <dbReference type="ARBA" id="ARBA00022989"/>
    </source>
</evidence>
<accession>A0A5A7V0T6</accession>
<gene>
    <name evidence="12" type="ORF">E6C27_scaffold501G00730</name>
</gene>
<dbReference type="AlphaFoldDB" id="A0A5A7V0T6"/>
<dbReference type="GO" id="GO:0015031">
    <property type="term" value="P:protein transport"/>
    <property type="evidence" value="ECO:0007669"/>
    <property type="project" value="UniProtKB-KW"/>
</dbReference>
<comment type="caution">
    <text evidence="12">The sequence shown here is derived from an EMBL/GenBank/DDBJ whole genome shotgun (WGS) entry which is preliminary data.</text>
</comment>
<dbReference type="Pfam" id="PF09177">
    <property type="entry name" value="STX6_10_61_N"/>
    <property type="match status" value="1"/>
</dbReference>
<evidence type="ECO:0000256" key="8">
    <source>
        <dbReference type="ARBA" id="ARBA00037801"/>
    </source>
</evidence>
<dbReference type="STRING" id="1194695.A0A5A7V0T6"/>
<name>A0A5A7V0T6_CUCMM</name>
<feature type="transmembrane region" description="Helical" evidence="10">
    <location>
        <begin position="325"/>
        <end position="344"/>
    </location>
</feature>
<dbReference type="OrthoDB" id="1889309at2759"/>
<evidence type="ECO:0000313" key="13">
    <source>
        <dbReference type="Proteomes" id="UP000321393"/>
    </source>
</evidence>
<evidence type="ECO:0000256" key="9">
    <source>
        <dbReference type="SAM" id="MobiDB-lite"/>
    </source>
</evidence>
<dbReference type="InterPro" id="IPR015260">
    <property type="entry name" value="Syntaxin-6/10/61_N"/>
</dbReference>
<evidence type="ECO:0000256" key="6">
    <source>
        <dbReference type="ARBA" id="ARBA00023034"/>
    </source>
</evidence>
<dbReference type="FunFam" id="1.20.58.90:FF:000004">
    <property type="entry name" value="Syntaxin 10"/>
    <property type="match status" value="1"/>
</dbReference>
<keyword evidence="2" id="KW-0813">Transport</keyword>
<keyword evidence="4" id="KW-0653">Protein transport</keyword>
<sequence>MASSFDRWEKDSFFSAAEEVQESADRVESTYRTWVHAKKDASSIWNCEELGRDLRTALGTTKWQLEEFERAVEASYVNNSNDDARDRHREFILAIGDQISKTQCSVQELSQSKGKSSRPWMQLDEGESEELAMFLSGPSAGENKTAVNNVVSNNEKPHGMDEESALDCSINSHQPVEQGSHDDREEKSHGHRRAASASPDIGSWKIAISGVDFQQCPLNGQTQKLVRKIPSFSGFLNTVESASKFKWPKNGFRKLKVVDRHQETNSKLQSPQSARGIIVGYERNKSCLDSCDDFYDKQLYGWYGSIQRQFQRSIYQMQYSRPVQVTLLTVVIISLVVSLSSFGSKCWRSGFQFKWRDSSLQKVVNVMFWGLSSRENLHNHFEEYDTSRGRLPLEGTFTAHGAAG</sequence>
<evidence type="ECO:0000256" key="10">
    <source>
        <dbReference type="SAM" id="Phobius"/>
    </source>
</evidence>
<evidence type="ECO:0000313" key="12">
    <source>
        <dbReference type="EMBL" id="KAA0060940.1"/>
    </source>
</evidence>
<feature type="compositionally biased region" description="Basic and acidic residues" evidence="9">
    <location>
        <begin position="179"/>
        <end position="188"/>
    </location>
</feature>
<dbReference type="GO" id="GO:0005794">
    <property type="term" value="C:Golgi apparatus"/>
    <property type="evidence" value="ECO:0007669"/>
    <property type="project" value="UniProtKB-SubCell"/>
</dbReference>
<evidence type="ECO:0000259" key="11">
    <source>
        <dbReference type="Pfam" id="PF09177"/>
    </source>
</evidence>
<evidence type="ECO:0000256" key="1">
    <source>
        <dbReference type="ARBA" id="ARBA00009063"/>
    </source>
</evidence>
<dbReference type="Gene3D" id="1.20.58.90">
    <property type="match status" value="1"/>
</dbReference>
<evidence type="ECO:0000256" key="2">
    <source>
        <dbReference type="ARBA" id="ARBA00022448"/>
    </source>
</evidence>
<dbReference type="EMBL" id="SSTE01005103">
    <property type="protein sequence ID" value="KAA0060940.1"/>
    <property type="molecule type" value="Genomic_DNA"/>
</dbReference>
<keyword evidence="3 10" id="KW-0812">Transmembrane</keyword>
<comment type="similarity">
    <text evidence="1">Belongs to the syntaxin family.</text>
</comment>
<protein>
    <submittedName>
        <fullName evidence="12">t-SNARE</fullName>
    </submittedName>
</protein>